<reference evidence="1 2" key="1">
    <citation type="submission" date="2021-03" db="EMBL/GenBank/DDBJ databases">
        <title>Genomic Encyclopedia of Type Strains, Phase IV (KMG-IV): sequencing the most valuable type-strain genomes for metagenomic binning, comparative biology and taxonomic classification.</title>
        <authorList>
            <person name="Goeker M."/>
        </authorList>
    </citation>
    <scope>NUCLEOTIDE SEQUENCE [LARGE SCALE GENOMIC DNA]</scope>
    <source>
        <strain evidence="1 2">DSM 6139</strain>
    </source>
</reference>
<evidence type="ECO:0000313" key="1">
    <source>
        <dbReference type="EMBL" id="MBP1920082.1"/>
    </source>
</evidence>
<dbReference type="EMBL" id="JAGGKC010000023">
    <property type="protein sequence ID" value="MBP1920082.1"/>
    <property type="molecule type" value="Genomic_DNA"/>
</dbReference>
<proteinExistence type="predicted"/>
<gene>
    <name evidence="1" type="ORF">J2Z34_002580</name>
</gene>
<dbReference type="RefSeq" id="WP_209460260.1">
    <property type="nucleotide sequence ID" value="NZ_JAGGKC010000023.1"/>
</dbReference>
<dbReference type="Proteomes" id="UP001519271">
    <property type="component" value="Unassembled WGS sequence"/>
</dbReference>
<keyword evidence="2" id="KW-1185">Reference proteome</keyword>
<protein>
    <submittedName>
        <fullName evidence="1">Uncharacterized protein</fullName>
    </submittedName>
</protein>
<sequence length="96" mass="11314">MKPRKKLSNSSLTLPTQIFVFFAEKKNSTDLRDKSLNVWIVPEIKEELPIHERQRPVIEVGESRNCELMRLLCELPVHVRDDSGIDWYIENGEYMI</sequence>
<organism evidence="1 2">
    <name type="scientific">Youngiibacter multivorans</name>
    <dbReference type="NCBI Taxonomy" id="937251"/>
    <lineage>
        <taxon>Bacteria</taxon>
        <taxon>Bacillati</taxon>
        <taxon>Bacillota</taxon>
        <taxon>Clostridia</taxon>
        <taxon>Eubacteriales</taxon>
        <taxon>Clostridiaceae</taxon>
        <taxon>Youngiibacter</taxon>
    </lineage>
</organism>
<comment type="caution">
    <text evidence="1">The sequence shown here is derived from an EMBL/GenBank/DDBJ whole genome shotgun (WGS) entry which is preliminary data.</text>
</comment>
<evidence type="ECO:0000313" key="2">
    <source>
        <dbReference type="Proteomes" id="UP001519271"/>
    </source>
</evidence>
<name>A0ABS4G677_9CLOT</name>
<accession>A0ABS4G677</accession>